<dbReference type="RefSeq" id="XP_001417254.1">
    <property type="nucleotide sequence ID" value="XM_001417217.1"/>
</dbReference>
<dbReference type="EMBL" id="CP000584">
    <property type="protein sequence ID" value="ABO95547.1"/>
    <property type="molecule type" value="Genomic_DNA"/>
</dbReference>
<organism evidence="1 2">
    <name type="scientific">Ostreococcus lucimarinus (strain CCE9901)</name>
    <dbReference type="NCBI Taxonomy" id="436017"/>
    <lineage>
        <taxon>Eukaryota</taxon>
        <taxon>Viridiplantae</taxon>
        <taxon>Chlorophyta</taxon>
        <taxon>Mamiellophyceae</taxon>
        <taxon>Mamiellales</taxon>
        <taxon>Bathycoccaceae</taxon>
        <taxon>Ostreococcus</taxon>
    </lineage>
</organism>
<evidence type="ECO:0000313" key="1">
    <source>
        <dbReference type="EMBL" id="ABO95547.1"/>
    </source>
</evidence>
<gene>
    <name evidence="1" type="ORF">OSTLU_31197</name>
</gene>
<sequence>MNADVDSLPEPTEIQRQKGWKRDYTAVWAEHADVMKQIVAEKRTKALNNFQTEQHVVSGTKMTIYDFTGGVHVTRAKNMARRDELAHEEERLKEWKRVNQSP</sequence>
<name>A4RW33_OSTLU</name>
<protein>
    <submittedName>
        <fullName evidence="1">Uncharacterized protein</fullName>
    </submittedName>
</protein>
<keyword evidence="2" id="KW-1185">Reference proteome</keyword>
<dbReference type="Proteomes" id="UP000001568">
    <property type="component" value="Chromosome 4"/>
</dbReference>
<proteinExistence type="predicted"/>
<dbReference type="GeneID" id="5001159"/>
<dbReference type="Gramene" id="ABO95547">
    <property type="protein sequence ID" value="ABO95547"/>
    <property type="gene ID" value="OSTLU_31197"/>
</dbReference>
<reference evidence="1 2" key="1">
    <citation type="journal article" date="2007" name="Proc. Natl. Acad. Sci. U.S.A.">
        <title>The tiny eukaryote Ostreococcus provides genomic insights into the paradox of plankton speciation.</title>
        <authorList>
            <person name="Palenik B."/>
            <person name="Grimwood J."/>
            <person name="Aerts A."/>
            <person name="Rouze P."/>
            <person name="Salamov A."/>
            <person name="Putnam N."/>
            <person name="Dupont C."/>
            <person name="Jorgensen R."/>
            <person name="Derelle E."/>
            <person name="Rombauts S."/>
            <person name="Zhou K."/>
            <person name="Otillar R."/>
            <person name="Merchant S.S."/>
            <person name="Podell S."/>
            <person name="Gaasterland T."/>
            <person name="Napoli C."/>
            <person name="Gendler K."/>
            <person name="Manuell A."/>
            <person name="Tai V."/>
            <person name="Vallon O."/>
            <person name="Piganeau G."/>
            <person name="Jancek S."/>
            <person name="Heijde M."/>
            <person name="Jabbari K."/>
            <person name="Bowler C."/>
            <person name="Lohr M."/>
            <person name="Robbens S."/>
            <person name="Werner G."/>
            <person name="Dubchak I."/>
            <person name="Pazour G.J."/>
            <person name="Ren Q."/>
            <person name="Paulsen I."/>
            <person name="Delwiche C."/>
            <person name="Schmutz J."/>
            <person name="Rokhsar D."/>
            <person name="Van de Peer Y."/>
            <person name="Moreau H."/>
            <person name="Grigoriev I.V."/>
        </authorList>
    </citation>
    <scope>NUCLEOTIDE SEQUENCE [LARGE SCALE GENOMIC DNA]</scope>
    <source>
        <strain evidence="1 2">CCE9901</strain>
    </source>
</reference>
<accession>A4RW33</accession>
<dbReference type="KEGG" id="olu:OSTLU_31197"/>
<dbReference type="HOGENOM" id="CLU_2282166_0_0_1"/>
<evidence type="ECO:0000313" key="2">
    <source>
        <dbReference type="Proteomes" id="UP000001568"/>
    </source>
</evidence>
<dbReference type="AlphaFoldDB" id="A4RW33"/>